<feature type="compositionally biased region" description="Polar residues" evidence="6">
    <location>
        <begin position="253"/>
        <end position="272"/>
    </location>
</feature>
<organism evidence="8 9">
    <name type="scientific">Seiridium unicorne</name>
    <dbReference type="NCBI Taxonomy" id="138068"/>
    <lineage>
        <taxon>Eukaryota</taxon>
        <taxon>Fungi</taxon>
        <taxon>Dikarya</taxon>
        <taxon>Ascomycota</taxon>
        <taxon>Pezizomycotina</taxon>
        <taxon>Sordariomycetes</taxon>
        <taxon>Xylariomycetidae</taxon>
        <taxon>Amphisphaeriales</taxon>
        <taxon>Sporocadaceae</taxon>
        <taxon>Seiridium</taxon>
    </lineage>
</organism>
<feature type="region of interest" description="Disordered" evidence="6">
    <location>
        <begin position="123"/>
        <end position="145"/>
    </location>
</feature>
<comment type="similarity">
    <text evidence="2">Belongs to the TAF12 family.</text>
</comment>
<feature type="region of interest" description="Disordered" evidence="6">
    <location>
        <begin position="83"/>
        <end position="108"/>
    </location>
</feature>
<evidence type="ECO:0000256" key="3">
    <source>
        <dbReference type="ARBA" id="ARBA00023015"/>
    </source>
</evidence>
<comment type="subcellular location">
    <subcellularLocation>
        <location evidence="1">Nucleus</location>
    </subcellularLocation>
</comment>
<keyword evidence="3" id="KW-0805">Transcription regulation</keyword>
<proteinExistence type="inferred from homology"/>
<dbReference type="InterPro" id="IPR009072">
    <property type="entry name" value="Histone-fold"/>
</dbReference>
<comment type="caution">
    <text evidence="8">The sequence shown here is derived from an EMBL/GenBank/DDBJ whole genome shotgun (WGS) entry which is preliminary data.</text>
</comment>
<dbReference type="PANTHER" id="PTHR12264">
    <property type="entry name" value="TRANSCRIPTION INITIATION FACTOR TFIID SUBUNIT 12"/>
    <property type="match status" value="1"/>
</dbReference>
<feature type="compositionally biased region" description="Low complexity" evidence="6">
    <location>
        <begin position="328"/>
        <end position="349"/>
    </location>
</feature>
<evidence type="ECO:0000313" key="8">
    <source>
        <dbReference type="EMBL" id="KAK9413310.1"/>
    </source>
</evidence>
<feature type="compositionally biased region" description="Polar residues" evidence="6">
    <location>
        <begin position="307"/>
        <end position="327"/>
    </location>
</feature>
<feature type="region of interest" description="Disordered" evidence="6">
    <location>
        <begin position="307"/>
        <end position="361"/>
    </location>
</feature>
<evidence type="ECO:0000256" key="5">
    <source>
        <dbReference type="ARBA" id="ARBA00023242"/>
    </source>
</evidence>
<protein>
    <submittedName>
        <fullName evidence="8">Transcription initiation factor TFIID subunit 12 domain-containing protein</fullName>
    </submittedName>
</protein>
<evidence type="ECO:0000256" key="2">
    <source>
        <dbReference type="ARBA" id="ARBA00007530"/>
    </source>
</evidence>
<feature type="region of interest" description="Disordered" evidence="6">
    <location>
        <begin position="248"/>
        <end position="287"/>
    </location>
</feature>
<dbReference type="InterPro" id="IPR003228">
    <property type="entry name" value="TFIID_TAF12_dom"/>
</dbReference>
<feature type="domain" description="Transcription initiation factor TFIID subunit 12" evidence="7">
    <location>
        <begin position="539"/>
        <end position="612"/>
    </location>
</feature>
<feature type="region of interest" description="Disordered" evidence="6">
    <location>
        <begin position="48"/>
        <end position="70"/>
    </location>
</feature>
<feature type="compositionally biased region" description="Low complexity" evidence="6">
    <location>
        <begin position="1"/>
        <end position="16"/>
    </location>
</feature>
<dbReference type="Pfam" id="PF03847">
    <property type="entry name" value="TFIID_20kDa"/>
    <property type="match status" value="1"/>
</dbReference>
<evidence type="ECO:0000259" key="7">
    <source>
        <dbReference type="Pfam" id="PF03847"/>
    </source>
</evidence>
<evidence type="ECO:0000256" key="4">
    <source>
        <dbReference type="ARBA" id="ARBA00023163"/>
    </source>
</evidence>
<evidence type="ECO:0000313" key="9">
    <source>
        <dbReference type="Proteomes" id="UP001408356"/>
    </source>
</evidence>
<keyword evidence="9" id="KW-1185">Reference proteome</keyword>
<sequence length="792" mass="83155">MNTQPQGQPGPAQAQAMRIPMYRPEQMRSLEILSDSDKEKYERGLKGLWDTMENNPPDSAAHKQAKSKISEFSRGVWGKVTTMRRQQAQAQAAQAGQGQPGQPGQPNAIQANLATQRANMAQARPTPAMNGGGAAAPAQAGQQRTAAGNNLPQVSQSVLQMVNSLKVIPPVELSNDHERAQKYRSDLKTKYMKALALVEQNQKKIVHMQALVKDRTSKGQQFSPEEQNRLNSEMEQCRKMCAEGKRFADSVKAQASQGQPDSAGTPAGQNVGQPARPQQVANTGNPMQAATASVNAAMDAAKNLQSTAANRQPGAPQTPTTSGAMGSTVQTTTAPATQAQAAPAAQPQVKIEPGSQHPPPVNTVLAAAAANTGTSAGTPTQNSARVQTPQAATPITAGQGAARPLTHQSALALANKTNSSNSVPTLNQQGLSAAASANTPGSAGIANTAQAAHSHAHPQHPGAQHPGGAVPVPKMPIPKQLPDRAQQIPQAVATGGGVNAGRPTLGNGLGTAGGTMNQPVIQKNPAFTFEAEGEHVLNKKKLDELVRQVCGGGPPGQDGNYLTPDVEESVNQVADHFVDNVLYQACRLAKERGSKVLEIRDLQLVLERVYNIRVAGFTSDELRTVRKPQPNGAWLSKEDRPDTGAVAGRGSKQAKTKVPVVDRSHGMAFAKVRPLGGTQARDWVKKNGPVMTNVRGTDATSVWGRYDTSTAPPDPLTTRLLPIHSEANGLTTMCGMPPIGMRLPPWSVLSNGPHATPVNHNAAAADCDMNASATSPEDLGYGIATIAARTDT</sequence>
<evidence type="ECO:0000256" key="6">
    <source>
        <dbReference type="SAM" id="MobiDB-lite"/>
    </source>
</evidence>
<dbReference type="SUPFAM" id="SSF47113">
    <property type="entry name" value="Histone-fold"/>
    <property type="match status" value="1"/>
</dbReference>
<dbReference type="PANTHER" id="PTHR12264:SF21">
    <property type="entry name" value="TRANSCRIPTION INITIATION FACTOR TFIID SUBUNIT 12"/>
    <property type="match status" value="1"/>
</dbReference>
<feature type="region of interest" description="Disordered" evidence="6">
    <location>
        <begin position="629"/>
        <end position="657"/>
    </location>
</feature>
<feature type="region of interest" description="Disordered" evidence="6">
    <location>
        <begin position="1"/>
        <end position="20"/>
    </location>
</feature>
<dbReference type="CDD" id="cd07981">
    <property type="entry name" value="HFD_TAF12"/>
    <property type="match status" value="1"/>
</dbReference>
<accession>A0ABR2UFR9</accession>
<dbReference type="Gene3D" id="1.10.20.10">
    <property type="entry name" value="Histone, subunit A"/>
    <property type="match status" value="1"/>
</dbReference>
<feature type="compositionally biased region" description="Low complexity" evidence="6">
    <location>
        <begin position="125"/>
        <end position="145"/>
    </location>
</feature>
<name>A0ABR2UFR9_9PEZI</name>
<reference evidence="8 9" key="1">
    <citation type="journal article" date="2024" name="J. Plant Pathol.">
        <title>Sequence and assembly of the genome of Seiridium unicorne, isolate CBS 538.82, causal agent of cypress canker disease.</title>
        <authorList>
            <person name="Scali E."/>
            <person name="Rocca G.D."/>
            <person name="Danti R."/>
            <person name="Garbelotto M."/>
            <person name="Barberini S."/>
            <person name="Baroncelli R."/>
            <person name="Emiliani G."/>
        </authorList>
    </citation>
    <scope>NUCLEOTIDE SEQUENCE [LARGE SCALE GENOMIC DNA]</scope>
    <source>
        <strain evidence="8 9">BM-138-508</strain>
    </source>
</reference>
<keyword evidence="4" id="KW-0804">Transcription</keyword>
<keyword evidence="5" id="KW-0539">Nucleus</keyword>
<dbReference type="InterPro" id="IPR037794">
    <property type="entry name" value="TAF12"/>
</dbReference>
<evidence type="ECO:0000256" key="1">
    <source>
        <dbReference type="ARBA" id="ARBA00004123"/>
    </source>
</evidence>
<feature type="region of interest" description="Disordered" evidence="6">
    <location>
        <begin position="418"/>
        <end position="442"/>
    </location>
</feature>
<feature type="compositionally biased region" description="Low complexity" evidence="6">
    <location>
        <begin position="86"/>
        <end position="108"/>
    </location>
</feature>
<dbReference type="Proteomes" id="UP001408356">
    <property type="component" value="Unassembled WGS sequence"/>
</dbReference>
<gene>
    <name evidence="8" type="ORF">SUNI508_02509</name>
</gene>
<dbReference type="EMBL" id="JARVKF010000440">
    <property type="protein sequence ID" value="KAK9413310.1"/>
    <property type="molecule type" value="Genomic_DNA"/>
</dbReference>